<name>A0A835QP99_VANPL</name>
<evidence type="ECO:0000313" key="3">
    <source>
        <dbReference type="Proteomes" id="UP000639772"/>
    </source>
</evidence>
<organism evidence="2 3">
    <name type="scientific">Vanilla planifolia</name>
    <name type="common">Vanilla</name>
    <dbReference type="NCBI Taxonomy" id="51239"/>
    <lineage>
        <taxon>Eukaryota</taxon>
        <taxon>Viridiplantae</taxon>
        <taxon>Streptophyta</taxon>
        <taxon>Embryophyta</taxon>
        <taxon>Tracheophyta</taxon>
        <taxon>Spermatophyta</taxon>
        <taxon>Magnoliopsida</taxon>
        <taxon>Liliopsida</taxon>
        <taxon>Asparagales</taxon>
        <taxon>Orchidaceae</taxon>
        <taxon>Vanilloideae</taxon>
        <taxon>Vanilleae</taxon>
        <taxon>Vanilla</taxon>
    </lineage>
</organism>
<dbReference type="AlphaFoldDB" id="A0A835QP99"/>
<gene>
    <name evidence="2" type="ORF">HPP92_015918</name>
</gene>
<dbReference type="Proteomes" id="UP000639772">
    <property type="component" value="Unassembled WGS sequence"/>
</dbReference>
<feature type="region of interest" description="Disordered" evidence="1">
    <location>
        <begin position="15"/>
        <end position="56"/>
    </location>
</feature>
<accession>A0A835QP99</accession>
<sequence length="56" mass="5856">MRRLSLPMVALFAPPTFHAGGPRMPTPQCGGGAGKDGERPAKIEQRRKNGNIGLGG</sequence>
<evidence type="ECO:0000313" key="2">
    <source>
        <dbReference type="EMBL" id="KAG0471372.1"/>
    </source>
</evidence>
<evidence type="ECO:0000256" key="1">
    <source>
        <dbReference type="SAM" id="MobiDB-lite"/>
    </source>
</evidence>
<comment type="caution">
    <text evidence="2">The sequence shown here is derived from an EMBL/GenBank/DDBJ whole genome shotgun (WGS) entry which is preliminary data.</text>
</comment>
<proteinExistence type="predicted"/>
<dbReference type="EMBL" id="JADCNM010000008">
    <property type="protein sequence ID" value="KAG0471372.1"/>
    <property type="molecule type" value="Genomic_DNA"/>
</dbReference>
<protein>
    <submittedName>
        <fullName evidence="2">Uncharacterized protein</fullName>
    </submittedName>
</protein>
<reference evidence="2 3" key="1">
    <citation type="journal article" date="2020" name="Nat. Food">
        <title>A phased Vanilla planifolia genome enables genetic improvement of flavour and production.</title>
        <authorList>
            <person name="Hasing T."/>
            <person name="Tang H."/>
            <person name="Brym M."/>
            <person name="Khazi F."/>
            <person name="Huang T."/>
            <person name="Chambers A.H."/>
        </authorList>
    </citation>
    <scope>NUCLEOTIDE SEQUENCE [LARGE SCALE GENOMIC DNA]</scope>
    <source>
        <tissue evidence="2">Leaf</tissue>
    </source>
</reference>
<feature type="compositionally biased region" description="Basic and acidic residues" evidence="1">
    <location>
        <begin position="35"/>
        <end position="47"/>
    </location>
</feature>